<dbReference type="InterPro" id="IPR004843">
    <property type="entry name" value="Calcineurin-like_PHP"/>
</dbReference>
<dbReference type="GO" id="GO:0016791">
    <property type="term" value="F:phosphatase activity"/>
    <property type="evidence" value="ECO:0007669"/>
    <property type="project" value="TreeGrafter"/>
</dbReference>
<evidence type="ECO:0000313" key="2">
    <source>
        <dbReference type="EMBL" id="HEB42444.1"/>
    </source>
</evidence>
<dbReference type="Gene3D" id="3.60.21.10">
    <property type="match status" value="1"/>
</dbReference>
<accession>A0A7C1T8D7</accession>
<dbReference type="EMBL" id="DSKI01000101">
    <property type="protein sequence ID" value="HEB42444.1"/>
    <property type="molecule type" value="Genomic_DNA"/>
</dbReference>
<dbReference type="PANTHER" id="PTHR42850">
    <property type="entry name" value="METALLOPHOSPHOESTERASE"/>
    <property type="match status" value="1"/>
</dbReference>
<reference evidence="2" key="1">
    <citation type="journal article" date="2020" name="mSystems">
        <title>Genome- and Community-Level Interaction Insights into Carbon Utilization and Element Cycling Functions of Hydrothermarchaeota in Hydrothermal Sediment.</title>
        <authorList>
            <person name="Zhou Z."/>
            <person name="Liu Y."/>
            <person name="Xu W."/>
            <person name="Pan J."/>
            <person name="Luo Z.H."/>
            <person name="Li M."/>
        </authorList>
    </citation>
    <scope>NUCLEOTIDE SEQUENCE [LARGE SCALE GENOMIC DNA]</scope>
    <source>
        <strain evidence="2">SpSt-243</strain>
    </source>
</reference>
<dbReference type="GO" id="GO:0005737">
    <property type="term" value="C:cytoplasm"/>
    <property type="evidence" value="ECO:0007669"/>
    <property type="project" value="TreeGrafter"/>
</dbReference>
<organism evidence="2">
    <name type="scientific">Agrobacterium albertimagni</name>
    <dbReference type="NCBI Taxonomy" id="147266"/>
    <lineage>
        <taxon>Bacteria</taxon>
        <taxon>Pseudomonadati</taxon>
        <taxon>Pseudomonadota</taxon>
        <taxon>Alphaproteobacteria</taxon>
        <taxon>Hyphomicrobiales</taxon>
        <taxon>Rhizobiaceae</taxon>
        <taxon>Rhizobium/Agrobacterium group</taxon>
        <taxon>Agrobacterium</taxon>
    </lineage>
</organism>
<dbReference type="InterPro" id="IPR029052">
    <property type="entry name" value="Metallo-depent_PP-like"/>
</dbReference>
<evidence type="ECO:0000259" key="1">
    <source>
        <dbReference type="Pfam" id="PF00149"/>
    </source>
</evidence>
<dbReference type="GO" id="GO:0008803">
    <property type="term" value="F:bis(5'-nucleosyl)-tetraphosphatase (symmetrical) activity"/>
    <property type="evidence" value="ECO:0007669"/>
    <property type="project" value="TreeGrafter"/>
</dbReference>
<dbReference type="InterPro" id="IPR050126">
    <property type="entry name" value="Ap4A_hydrolase"/>
</dbReference>
<protein>
    <recommendedName>
        <fullName evidence="1">Calcineurin-like phosphoesterase domain-containing protein</fullName>
    </recommendedName>
</protein>
<comment type="caution">
    <text evidence="2">The sequence shown here is derived from an EMBL/GenBank/DDBJ whole genome shotgun (WGS) entry which is preliminary data.</text>
</comment>
<dbReference type="AlphaFoldDB" id="A0A7C1T8D7"/>
<sequence>MPMNMMHMFAIGDVYGCADLLEALLAEIKGKAEQEGFDYRLVFLGDIIDRGPDSRQAMELVIAHYVTFHSRN</sequence>
<dbReference type="GO" id="GO:0110154">
    <property type="term" value="P:RNA decapping"/>
    <property type="evidence" value="ECO:0007669"/>
    <property type="project" value="TreeGrafter"/>
</dbReference>
<name>A0A7C1T8D7_9HYPH</name>
<feature type="domain" description="Calcineurin-like phosphoesterase" evidence="1">
    <location>
        <begin position="8"/>
        <end position="63"/>
    </location>
</feature>
<dbReference type="PANTHER" id="PTHR42850:SF4">
    <property type="entry name" value="ZINC-DEPENDENT ENDOPOLYPHOSPHATASE"/>
    <property type="match status" value="1"/>
</dbReference>
<gene>
    <name evidence="2" type="ORF">ENP70_01795</name>
</gene>
<dbReference type="SUPFAM" id="SSF56300">
    <property type="entry name" value="Metallo-dependent phosphatases"/>
    <property type="match status" value="1"/>
</dbReference>
<proteinExistence type="predicted"/>
<dbReference type="Pfam" id="PF00149">
    <property type="entry name" value="Metallophos"/>
    <property type="match status" value="1"/>
</dbReference>